<keyword evidence="1" id="KW-0863">Zinc-finger</keyword>
<feature type="region of interest" description="Disordered" evidence="2">
    <location>
        <begin position="218"/>
        <end position="237"/>
    </location>
</feature>
<keyword evidence="1" id="KW-0479">Metal-binding</keyword>
<accession>A0A699ITV0</accession>
<dbReference type="GO" id="GO:0003676">
    <property type="term" value="F:nucleic acid binding"/>
    <property type="evidence" value="ECO:0007669"/>
    <property type="project" value="InterPro"/>
</dbReference>
<evidence type="ECO:0000256" key="2">
    <source>
        <dbReference type="SAM" id="MobiDB-lite"/>
    </source>
</evidence>
<dbReference type="Pfam" id="PF14223">
    <property type="entry name" value="Retrotran_gag_2"/>
    <property type="match status" value="1"/>
</dbReference>
<feature type="compositionally biased region" description="Basic and acidic residues" evidence="2">
    <location>
        <begin position="218"/>
        <end position="235"/>
    </location>
</feature>
<protein>
    <submittedName>
        <fullName evidence="4">Ribonuclease H-like domain-containing protein</fullName>
    </submittedName>
</protein>
<dbReference type="SUPFAM" id="SSF57756">
    <property type="entry name" value="Retrovirus zinc finger-like domains"/>
    <property type="match status" value="1"/>
</dbReference>
<dbReference type="GO" id="GO:0008270">
    <property type="term" value="F:zinc ion binding"/>
    <property type="evidence" value="ECO:0007669"/>
    <property type="project" value="UniProtKB-KW"/>
</dbReference>
<dbReference type="AlphaFoldDB" id="A0A699ITV0"/>
<dbReference type="Pfam" id="PF00098">
    <property type="entry name" value="zf-CCHC"/>
    <property type="match status" value="1"/>
</dbReference>
<gene>
    <name evidence="4" type="ORF">Tci_557258</name>
</gene>
<evidence type="ECO:0000313" key="4">
    <source>
        <dbReference type="EMBL" id="GEZ85285.1"/>
    </source>
</evidence>
<comment type="caution">
    <text evidence="4">The sequence shown here is derived from an EMBL/GenBank/DDBJ whole genome shotgun (WGS) entry which is preliminary data.</text>
</comment>
<dbReference type="EMBL" id="BKCJ010332493">
    <property type="protein sequence ID" value="GEZ85285.1"/>
    <property type="molecule type" value="Genomic_DNA"/>
</dbReference>
<dbReference type="InterPro" id="IPR036875">
    <property type="entry name" value="Znf_CCHC_sf"/>
</dbReference>
<proteinExistence type="predicted"/>
<dbReference type="InterPro" id="IPR001878">
    <property type="entry name" value="Znf_CCHC"/>
</dbReference>
<dbReference type="SMART" id="SM00343">
    <property type="entry name" value="ZnF_C2HC"/>
    <property type="match status" value="1"/>
</dbReference>
<evidence type="ECO:0000256" key="1">
    <source>
        <dbReference type="PROSITE-ProRule" id="PRU00047"/>
    </source>
</evidence>
<dbReference type="Pfam" id="PF22936">
    <property type="entry name" value="Pol_BBD"/>
    <property type="match status" value="1"/>
</dbReference>
<reference evidence="4" key="1">
    <citation type="journal article" date="2019" name="Sci. Rep.">
        <title>Draft genome of Tanacetum cinerariifolium, the natural source of mosquito coil.</title>
        <authorList>
            <person name="Yamashiro T."/>
            <person name="Shiraishi A."/>
            <person name="Satake H."/>
            <person name="Nakayama K."/>
        </authorList>
    </citation>
    <scope>NUCLEOTIDE SEQUENCE</scope>
</reference>
<name>A0A699ITV0_TANCI</name>
<evidence type="ECO:0000259" key="3">
    <source>
        <dbReference type="PROSITE" id="PS50158"/>
    </source>
</evidence>
<organism evidence="4">
    <name type="scientific">Tanacetum cinerariifolium</name>
    <name type="common">Dalmatian daisy</name>
    <name type="synonym">Chrysanthemum cinerariifolium</name>
    <dbReference type="NCBI Taxonomy" id="118510"/>
    <lineage>
        <taxon>Eukaryota</taxon>
        <taxon>Viridiplantae</taxon>
        <taxon>Streptophyta</taxon>
        <taxon>Embryophyta</taxon>
        <taxon>Tracheophyta</taxon>
        <taxon>Spermatophyta</taxon>
        <taxon>Magnoliopsida</taxon>
        <taxon>eudicotyledons</taxon>
        <taxon>Gunneridae</taxon>
        <taxon>Pentapetalae</taxon>
        <taxon>asterids</taxon>
        <taxon>campanulids</taxon>
        <taxon>Asterales</taxon>
        <taxon>Asteraceae</taxon>
        <taxon>Asteroideae</taxon>
        <taxon>Anthemideae</taxon>
        <taxon>Anthemidinae</taxon>
        <taxon>Tanacetum</taxon>
    </lineage>
</organism>
<keyword evidence="1" id="KW-0862">Zinc</keyword>
<dbReference type="PROSITE" id="PS50158">
    <property type="entry name" value="ZF_CCHC"/>
    <property type="match status" value="1"/>
</dbReference>
<feature type="domain" description="CCHC-type" evidence="3">
    <location>
        <begin position="206"/>
        <end position="221"/>
    </location>
</feature>
<dbReference type="Gene3D" id="4.10.60.10">
    <property type="entry name" value="Zinc finger, CCHC-type"/>
    <property type="match status" value="1"/>
</dbReference>
<dbReference type="InterPro" id="IPR054722">
    <property type="entry name" value="PolX-like_BBD"/>
</dbReference>
<sequence>MRIEQYFLMTDYSLWDVILNGDSPAPTRVVEGVLQPVAPTTTEQRLARMNELKARDTLLIALHDKHQLKFNSHKDAMTLMEAIKKRFGGNTKTKKVQKTLLKQQYENFSGSITESLDQIHDRLQKLISQLEILRVFLLREDINLNLDDLFNSLKIYEAEVKRSSSASTSPQNIALCLLLTLTTLMSQNLRANGPTSMGFDMSKVECYNCHRKGHFARECRSPKDSRRNGAAEPQRRSVLVETTTSNDLVSQCDEQEMDDLKLKLEKFQTSSKNLADLLASQTHAKTSLGYNSQVFTRAMFDCDDYLSSGSDESLPPSPIYDRHVVPAVVLTQSKPVPINVVSINVVRPVSTTVPKTSVTKPKQVKHIVTKFNSPNRRHINHSPSLKVSNSSPRVTAVKAPVVNATQGLHGKWEWRPKCPILDHVFCNTSGNQQHALKDKGVIDSGCLRHMTGNMSYLFDFEKLNGGYVAFGGTLKGGKISGKGKIRTGELDFDDVYFVKELKFNLFSVVQMCDKKNSVLFTDTECLVLSFEFKLPDES</sequence>